<evidence type="ECO:0000313" key="11">
    <source>
        <dbReference type="Proteomes" id="UP001193680"/>
    </source>
</evidence>
<evidence type="ECO:0000256" key="8">
    <source>
        <dbReference type="ARBA" id="ARBA00023012"/>
    </source>
</evidence>
<evidence type="ECO:0000259" key="9">
    <source>
        <dbReference type="PROSITE" id="PS50109"/>
    </source>
</evidence>
<dbReference type="RefSeq" id="WP_185978167.1">
    <property type="nucleotide sequence ID" value="NZ_JACBGI020000010.1"/>
</dbReference>
<reference evidence="10 11" key="1">
    <citation type="submission" date="2020-06" db="EMBL/GenBank/DDBJ databases">
        <authorList>
            <person name="Scott K."/>
        </authorList>
    </citation>
    <scope>NUCLEOTIDE SEQUENCE [LARGE SCALE GENOMIC DNA]</scope>
    <source>
        <strain evidence="10 11">HH1</strain>
    </source>
</reference>
<dbReference type="EC" id="2.7.13.3" evidence="2"/>
<dbReference type="Pfam" id="PF00512">
    <property type="entry name" value="HisKA"/>
    <property type="match status" value="1"/>
</dbReference>
<keyword evidence="7" id="KW-0067">ATP-binding</keyword>
<feature type="domain" description="Histidine kinase" evidence="9">
    <location>
        <begin position="137"/>
        <end position="351"/>
    </location>
</feature>
<dbReference type="EMBL" id="JACBGI020000010">
    <property type="protein sequence ID" value="MBF6058022.1"/>
    <property type="molecule type" value="Genomic_DNA"/>
</dbReference>
<evidence type="ECO:0000313" key="10">
    <source>
        <dbReference type="EMBL" id="MBF6058022.1"/>
    </source>
</evidence>
<dbReference type="Gene3D" id="3.30.450.20">
    <property type="entry name" value="PAS domain"/>
    <property type="match status" value="1"/>
</dbReference>
<comment type="caution">
    <text evidence="10">The sequence shown here is derived from an EMBL/GenBank/DDBJ whole genome shotgun (WGS) entry which is preliminary data.</text>
</comment>
<dbReference type="InterPro" id="IPR013767">
    <property type="entry name" value="PAS_fold"/>
</dbReference>
<keyword evidence="4" id="KW-0808">Transferase</keyword>
<dbReference type="SUPFAM" id="SSF47384">
    <property type="entry name" value="Homodimeric domain of signal transducing histidine kinase"/>
    <property type="match status" value="1"/>
</dbReference>
<proteinExistence type="predicted"/>
<evidence type="ECO:0000256" key="4">
    <source>
        <dbReference type="ARBA" id="ARBA00022679"/>
    </source>
</evidence>
<dbReference type="Pfam" id="PF00989">
    <property type="entry name" value="PAS"/>
    <property type="match status" value="1"/>
</dbReference>
<dbReference type="InterPro" id="IPR036890">
    <property type="entry name" value="HATPase_C_sf"/>
</dbReference>
<dbReference type="SMART" id="SM00388">
    <property type="entry name" value="HisKA"/>
    <property type="match status" value="1"/>
</dbReference>
<evidence type="ECO:0000256" key="5">
    <source>
        <dbReference type="ARBA" id="ARBA00022741"/>
    </source>
</evidence>
<dbReference type="InterPro" id="IPR003661">
    <property type="entry name" value="HisK_dim/P_dom"/>
</dbReference>
<dbReference type="InterPro" id="IPR005467">
    <property type="entry name" value="His_kinase_dom"/>
</dbReference>
<keyword evidence="11" id="KW-1185">Reference proteome</keyword>
<dbReference type="PRINTS" id="PR00344">
    <property type="entry name" value="BCTRLSENSOR"/>
</dbReference>
<dbReference type="InterPro" id="IPR003594">
    <property type="entry name" value="HATPase_dom"/>
</dbReference>
<gene>
    <name evidence="10" type="ORF">H8792_006660</name>
</gene>
<organism evidence="10 11">
    <name type="scientific">Thiomicrorhabdus heinhorstiae</name>
    <dbReference type="NCBI Taxonomy" id="2748010"/>
    <lineage>
        <taxon>Bacteria</taxon>
        <taxon>Pseudomonadati</taxon>
        <taxon>Pseudomonadota</taxon>
        <taxon>Gammaproteobacteria</taxon>
        <taxon>Thiotrichales</taxon>
        <taxon>Piscirickettsiaceae</taxon>
        <taxon>Thiomicrorhabdus</taxon>
    </lineage>
</organism>
<evidence type="ECO:0000256" key="7">
    <source>
        <dbReference type="ARBA" id="ARBA00022840"/>
    </source>
</evidence>
<keyword evidence="6" id="KW-0418">Kinase</keyword>
<sequence length="355" mass="40499">MHRKQSDTEFFKEVLEGLTTAVIWVAEDERIRFMNGAAGEIFQLSPSRVVGSRWDALMPGLVDDISQAKEKKITIHEYVIEVLDPFKIRVSCTISPYELNHQRGWLFELYNTERHHRIVEEDERWHQYEAGNLLIRTLAHEVKNPLAGILGATQLLQKRHNPEDKEMAFLDIISKEVSRLKNLVDRMLGPKQSAEKDWCNIHELIRYVLQIVEGEKPPNVYVKLDYDPSIPEVLMDHEAMVQALLNLVKNAIQAMQEKGGMLTIKTRVEHKFTLGTQTYPLVAMISIIDEGEGIPAEVFDSIFYPMVSSKPEGSGLGLPVAQNVLRQHEGLIVAESEPGNTKFNVYLPLKQKEHA</sequence>
<dbReference type="NCBIfam" id="NF008293">
    <property type="entry name" value="PRK11073.1"/>
    <property type="match status" value="1"/>
</dbReference>
<keyword evidence="8" id="KW-0902">Two-component regulatory system</keyword>
<dbReference type="Gene3D" id="3.30.565.10">
    <property type="entry name" value="Histidine kinase-like ATPase, C-terminal domain"/>
    <property type="match status" value="1"/>
</dbReference>
<name>A0ABS0C106_9GAMM</name>
<comment type="catalytic activity">
    <reaction evidence="1">
        <text>ATP + protein L-histidine = ADP + protein N-phospho-L-histidine.</text>
        <dbReference type="EC" id="2.7.13.3"/>
    </reaction>
</comment>
<evidence type="ECO:0000256" key="1">
    <source>
        <dbReference type="ARBA" id="ARBA00000085"/>
    </source>
</evidence>
<dbReference type="Gene3D" id="1.10.287.130">
    <property type="match status" value="1"/>
</dbReference>
<dbReference type="SMART" id="SM00387">
    <property type="entry name" value="HATPase_c"/>
    <property type="match status" value="1"/>
</dbReference>
<evidence type="ECO:0000256" key="2">
    <source>
        <dbReference type="ARBA" id="ARBA00012438"/>
    </source>
</evidence>
<dbReference type="PANTHER" id="PTHR43065:SF16">
    <property type="entry name" value="SENSORY HISTIDINE KINASE_PHOSPHATASE NTRB"/>
    <property type="match status" value="1"/>
</dbReference>
<dbReference type="CDD" id="cd00082">
    <property type="entry name" value="HisKA"/>
    <property type="match status" value="1"/>
</dbReference>
<dbReference type="SUPFAM" id="SSF55874">
    <property type="entry name" value="ATPase domain of HSP90 chaperone/DNA topoisomerase II/histidine kinase"/>
    <property type="match status" value="1"/>
</dbReference>
<dbReference type="InterPro" id="IPR036097">
    <property type="entry name" value="HisK_dim/P_sf"/>
</dbReference>
<dbReference type="PROSITE" id="PS50109">
    <property type="entry name" value="HIS_KIN"/>
    <property type="match status" value="1"/>
</dbReference>
<reference evidence="10 11" key="2">
    <citation type="submission" date="2020-11" db="EMBL/GenBank/DDBJ databases">
        <title>Sulfur oxidizing isolate from Hospital Hole Sinkhole.</title>
        <authorList>
            <person name="Scott K.M."/>
        </authorList>
    </citation>
    <scope>NUCLEOTIDE SEQUENCE [LARGE SCALE GENOMIC DNA]</scope>
    <source>
        <strain evidence="10 11">HH1</strain>
    </source>
</reference>
<dbReference type="Pfam" id="PF02518">
    <property type="entry name" value="HATPase_c"/>
    <property type="match status" value="1"/>
</dbReference>
<keyword evidence="5" id="KW-0547">Nucleotide-binding</keyword>
<dbReference type="PANTHER" id="PTHR43065">
    <property type="entry name" value="SENSOR HISTIDINE KINASE"/>
    <property type="match status" value="1"/>
</dbReference>
<dbReference type="InterPro" id="IPR035965">
    <property type="entry name" value="PAS-like_dom_sf"/>
</dbReference>
<dbReference type="InterPro" id="IPR004358">
    <property type="entry name" value="Sig_transdc_His_kin-like_C"/>
</dbReference>
<keyword evidence="3" id="KW-0597">Phosphoprotein</keyword>
<dbReference type="Proteomes" id="UP001193680">
    <property type="component" value="Unassembled WGS sequence"/>
</dbReference>
<accession>A0ABS0C106</accession>
<protein>
    <recommendedName>
        <fullName evidence="2">histidine kinase</fullName>
        <ecNumber evidence="2">2.7.13.3</ecNumber>
    </recommendedName>
</protein>
<evidence type="ECO:0000256" key="6">
    <source>
        <dbReference type="ARBA" id="ARBA00022777"/>
    </source>
</evidence>
<evidence type="ECO:0000256" key="3">
    <source>
        <dbReference type="ARBA" id="ARBA00022553"/>
    </source>
</evidence>
<dbReference type="SUPFAM" id="SSF55785">
    <property type="entry name" value="PYP-like sensor domain (PAS domain)"/>
    <property type="match status" value="1"/>
</dbReference>